<dbReference type="GO" id="GO:0141152">
    <property type="term" value="F:glycerol-3-phosphate dehydrogenase (NAD+) activity"/>
    <property type="evidence" value="ECO:0007669"/>
    <property type="project" value="RHEA"/>
</dbReference>
<evidence type="ECO:0000256" key="14">
    <source>
        <dbReference type="PIRSR" id="PIRSR000114-1"/>
    </source>
</evidence>
<evidence type="ECO:0000256" key="6">
    <source>
        <dbReference type="ARBA" id="ARBA00023098"/>
    </source>
</evidence>
<dbReference type="OrthoDB" id="9812273at2"/>
<dbReference type="GO" id="GO:0141153">
    <property type="term" value="F:glycerol-3-phosphate dehydrogenase (NADP+) activity"/>
    <property type="evidence" value="ECO:0007669"/>
    <property type="project" value="RHEA"/>
</dbReference>
<feature type="binding site" evidence="16">
    <location>
        <position position="143"/>
    </location>
    <ligand>
        <name>NAD(+)</name>
        <dbReference type="ChEBI" id="CHEBI:57540"/>
    </ligand>
</feature>
<dbReference type="GO" id="GO:0008654">
    <property type="term" value="P:phospholipid biosynthetic process"/>
    <property type="evidence" value="ECO:0007669"/>
    <property type="project" value="UniProtKB-KW"/>
</dbReference>
<feature type="binding site" evidence="13">
    <location>
        <position position="284"/>
    </location>
    <ligand>
        <name>NADPH</name>
        <dbReference type="ChEBI" id="CHEBI:57783"/>
    </ligand>
</feature>
<feature type="domain" description="Glycerol-3-phosphate dehydrogenase NAD-dependent N-terminal" evidence="18">
    <location>
        <begin position="5"/>
        <end position="163"/>
    </location>
</feature>
<feature type="binding site" evidence="13">
    <location>
        <position position="259"/>
    </location>
    <ligand>
        <name>sn-glycerol 3-phosphate</name>
        <dbReference type="ChEBI" id="CHEBI:57597"/>
    </ligand>
</feature>
<feature type="domain" description="Glycerol-3-phosphate dehydrogenase NAD-dependent C-terminal" evidence="19">
    <location>
        <begin position="183"/>
        <end position="322"/>
    </location>
</feature>
<dbReference type="RefSeq" id="WP_120193262.1">
    <property type="nucleotide sequence ID" value="NZ_RAPK01000009.1"/>
</dbReference>
<dbReference type="Gene3D" id="1.10.1040.10">
    <property type="entry name" value="N-(1-d-carboxylethyl)-l-norvaline Dehydrogenase, domain 2"/>
    <property type="match status" value="1"/>
</dbReference>
<proteinExistence type="inferred from homology"/>
<evidence type="ECO:0000256" key="15">
    <source>
        <dbReference type="PIRSR" id="PIRSR000114-2"/>
    </source>
</evidence>
<evidence type="ECO:0000256" key="9">
    <source>
        <dbReference type="ARBA" id="ARBA00052716"/>
    </source>
</evidence>
<sequence>MAKKKAAVIGAGSWGTALAQVLADNGHSVQLWGRRSEQSEEINQTHINSRYLPDVVLNSTIKAYSDLSATDADNDYIICAVPTKAIRETIKQLRPLLHEHSILVHASKGIEPGTFKRISEMMEEELEGASYKAVAVLSGPSHAEEVGIKQPTTVTVSSKHLEAAAAVQDLFMNNYFRVYTNEDMIGVEIGGALKNIIALGIGMTDGLGYGDNTKAALMTRGLAEITRLGVALGANPMTFIGLSGLGDLIVTCTSEHSRNWRAGHLLGKGKKLDDVLDEMGMVVEGVRTTKAVFALAQAENVEMPITSALYSVLFEEEPPLQAADRLMGRMKKNEEESSFMGRNEGGRES</sequence>
<feature type="active site" description="Proton acceptor" evidence="13 14">
    <location>
        <position position="194"/>
    </location>
</feature>
<feature type="binding site" evidence="13">
    <location>
        <position position="194"/>
    </location>
    <ligand>
        <name>sn-glycerol 3-phosphate</name>
        <dbReference type="ChEBI" id="CHEBI:57597"/>
    </ligand>
</feature>
<dbReference type="NCBIfam" id="NF000941">
    <property type="entry name" value="PRK00094.1-3"/>
    <property type="match status" value="1"/>
</dbReference>
<dbReference type="SUPFAM" id="SSF51735">
    <property type="entry name" value="NAD(P)-binding Rossmann-fold domains"/>
    <property type="match status" value="1"/>
</dbReference>
<comment type="similarity">
    <text evidence="1 13 17">Belongs to the NAD-dependent glycerol-3-phosphate dehydrogenase family.</text>
</comment>
<dbReference type="HAMAP" id="MF_00394">
    <property type="entry name" value="NAD_Glyc3P_dehydrog"/>
    <property type="match status" value="1"/>
</dbReference>
<reference evidence="20 21" key="1">
    <citation type="submission" date="2018-09" db="EMBL/GenBank/DDBJ databases">
        <title>Genomic Encyclopedia of Archaeal and Bacterial Type Strains, Phase II (KMG-II): from individual species to whole genera.</title>
        <authorList>
            <person name="Goeker M."/>
        </authorList>
    </citation>
    <scope>NUCLEOTIDE SEQUENCE [LARGE SCALE GENOMIC DNA]</scope>
    <source>
        <strain evidence="20 21">DSM 17008</strain>
    </source>
</reference>
<evidence type="ECO:0000256" key="8">
    <source>
        <dbReference type="ARBA" id="ARBA00023264"/>
    </source>
</evidence>
<evidence type="ECO:0000256" key="3">
    <source>
        <dbReference type="ARBA" id="ARBA00022857"/>
    </source>
</evidence>
<evidence type="ECO:0000259" key="19">
    <source>
        <dbReference type="Pfam" id="PF07479"/>
    </source>
</evidence>
<dbReference type="UniPathway" id="UPA00940"/>
<dbReference type="Proteomes" id="UP000285120">
    <property type="component" value="Unassembled WGS sequence"/>
</dbReference>
<dbReference type="FunFam" id="3.40.50.720:FF:000019">
    <property type="entry name" value="Glycerol-3-phosphate dehydrogenase [NAD(P)+]"/>
    <property type="match status" value="1"/>
</dbReference>
<evidence type="ECO:0000256" key="17">
    <source>
        <dbReference type="RuleBase" id="RU000437"/>
    </source>
</evidence>
<accession>A0A419V383</accession>
<dbReference type="GO" id="GO:0046167">
    <property type="term" value="P:glycerol-3-phosphate biosynthetic process"/>
    <property type="evidence" value="ECO:0007669"/>
    <property type="project" value="UniProtKB-UniRule"/>
</dbReference>
<evidence type="ECO:0000256" key="12">
    <source>
        <dbReference type="ARBA" id="ARBA00080511"/>
    </source>
</evidence>
<feature type="binding site" evidence="13">
    <location>
        <position position="139"/>
    </location>
    <ligand>
        <name>sn-glycerol 3-phosphate</name>
        <dbReference type="ChEBI" id="CHEBI:57597"/>
    </ligand>
</feature>
<dbReference type="NCBIfam" id="NF000942">
    <property type="entry name" value="PRK00094.1-4"/>
    <property type="match status" value="1"/>
</dbReference>
<dbReference type="InterPro" id="IPR008927">
    <property type="entry name" value="6-PGluconate_DH-like_C_sf"/>
</dbReference>
<keyword evidence="7 13" id="KW-0594">Phospholipid biosynthesis</keyword>
<dbReference type="InterPro" id="IPR006109">
    <property type="entry name" value="G3P_DH_NAD-dep_C"/>
</dbReference>
<feature type="binding site" evidence="13">
    <location>
        <position position="35"/>
    </location>
    <ligand>
        <name>NADPH</name>
        <dbReference type="ChEBI" id="CHEBI:57783"/>
    </ligand>
</feature>
<dbReference type="InterPro" id="IPR013328">
    <property type="entry name" value="6PGD_dom2"/>
</dbReference>
<dbReference type="Pfam" id="PF01210">
    <property type="entry name" value="NAD_Gly3P_dh_N"/>
    <property type="match status" value="1"/>
</dbReference>
<feature type="binding site" evidence="13">
    <location>
        <position position="34"/>
    </location>
    <ligand>
        <name>NADPH</name>
        <dbReference type="ChEBI" id="CHEBI:57783"/>
    </ligand>
</feature>
<keyword evidence="6 13" id="KW-0443">Lipid metabolism</keyword>
<feature type="binding site" evidence="13">
    <location>
        <position position="282"/>
    </location>
    <ligand>
        <name>NADPH</name>
        <dbReference type="ChEBI" id="CHEBI:57783"/>
    </ligand>
</feature>
<dbReference type="AlphaFoldDB" id="A0A419V383"/>
<comment type="catalytic activity">
    <reaction evidence="13">
        <text>sn-glycerol 3-phosphate + NAD(+) = dihydroxyacetone phosphate + NADH + H(+)</text>
        <dbReference type="Rhea" id="RHEA:11092"/>
        <dbReference type="ChEBI" id="CHEBI:15378"/>
        <dbReference type="ChEBI" id="CHEBI:57540"/>
        <dbReference type="ChEBI" id="CHEBI:57597"/>
        <dbReference type="ChEBI" id="CHEBI:57642"/>
        <dbReference type="ChEBI" id="CHEBI:57945"/>
        <dbReference type="EC" id="1.1.1.94"/>
    </reaction>
</comment>
<feature type="binding site" evidence="13">
    <location>
        <position position="141"/>
    </location>
    <ligand>
        <name>sn-glycerol 3-phosphate</name>
        <dbReference type="ChEBI" id="CHEBI:57597"/>
    </ligand>
</feature>
<dbReference type="PRINTS" id="PR00077">
    <property type="entry name" value="GPDHDRGNASE"/>
</dbReference>
<comment type="catalytic activity">
    <reaction evidence="9">
        <text>sn-glycerol 3-phosphate + NADP(+) = dihydroxyacetone phosphate + NADPH + H(+)</text>
        <dbReference type="Rhea" id="RHEA:11096"/>
        <dbReference type="ChEBI" id="CHEBI:15378"/>
        <dbReference type="ChEBI" id="CHEBI:57597"/>
        <dbReference type="ChEBI" id="CHEBI:57642"/>
        <dbReference type="ChEBI" id="CHEBI:57783"/>
        <dbReference type="ChEBI" id="CHEBI:58349"/>
        <dbReference type="EC" id="1.1.1.94"/>
    </reaction>
    <physiologicalReaction direction="right-to-left" evidence="9">
        <dbReference type="Rhea" id="RHEA:11098"/>
    </physiologicalReaction>
</comment>
<feature type="binding site" evidence="13">
    <location>
        <position position="108"/>
    </location>
    <ligand>
        <name>sn-glycerol 3-phosphate</name>
        <dbReference type="ChEBI" id="CHEBI:57597"/>
    </ligand>
</feature>
<evidence type="ECO:0000313" key="21">
    <source>
        <dbReference type="Proteomes" id="UP000285120"/>
    </source>
</evidence>
<evidence type="ECO:0000256" key="2">
    <source>
        <dbReference type="ARBA" id="ARBA00022516"/>
    </source>
</evidence>
<evidence type="ECO:0000256" key="16">
    <source>
        <dbReference type="PIRSR" id="PIRSR000114-3"/>
    </source>
</evidence>
<dbReference type="PIRSF" id="PIRSF000114">
    <property type="entry name" value="Glycerol-3-P_dh"/>
    <property type="match status" value="1"/>
</dbReference>
<dbReference type="EC" id="1.1.1.94" evidence="10 13"/>
<name>A0A419V383_9BACL</name>
<evidence type="ECO:0000259" key="18">
    <source>
        <dbReference type="Pfam" id="PF01210"/>
    </source>
</evidence>
<comment type="subcellular location">
    <subcellularLocation>
        <location evidence="13">Cytoplasm</location>
    </subcellularLocation>
</comment>
<dbReference type="InterPro" id="IPR011128">
    <property type="entry name" value="G3P_DH_NAD-dep_N"/>
</dbReference>
<evidence type="ECO:0000256" key="10">
    <source>
        <dbReference type="ARBA" id="ARBA00066687"/>
    </source>
</evidence>
<dbReference type="Gene3D" id="3.40.50.720">
    <property type="entry name" value="NAD(P)-binding Rossmann-like Domain"/>
    <property type="match status" value="1"/>
</dbReference>
<dbReference type="GO" id="GO:0051287">
    <property type="term" value="F:NAD binding"/>
    <property type="evidence" value="ECO:0007669"/>
    <property type="project" value="InterPro"/>
</dbReference>
<dbReference type="GO" id="GO:0005975">
    <property type="term" value="P:carbohydrate metabolic process"/>
    <property type="evidence" value="ECO:0007669"/>
    <property type="project" value="InterPro"/>
</dbReference>
<evidence type="ECO:0000256" key="7">
    <source>
        <dbReference type="ARBA" id="ARBA00023209"/>
    </source>
</evidence>
<feature type="binding site" evidence="13">
    <location>
        <position position="258"/>
    </location>
    <ligand>
        <name>NADPH</name>
        <dbReference type="ChEBI" id="CHEBI:57783"/>
    </ligand>
</feature>
<dbReference type="FunFam" id="1.10.1040.10:FF:000001">
    <property type="entry name" value="Glycerol-3-phosphate dehydrogenase [NAD(P)+]"/>
    <property type="match status" value="1"/>
</dbReference>
<organism evidence="20 21">
    <name type="scientific">Sinobaca qinghaiensis</name>
    <dbReference type="NCBI Taxonomy" id="342944"/>
    <lineage>
        <taxon>Bacteria</taxon>
        <taxon>Bacillati</taxon>
        <taxon>Bacillota</taxon>
        <taxon>Bacilli</taxon>
        <taxon>Bacillales</taxon>
        <taxon>Sporolactobacillaceae</taxon>
        <taxon>Sinobaca</taxon>
    </lineage>
</organism>
<dbReference type="PANTHER" id="PTHR11728">
    <property type="entry name" value="GLYCEROL-3-PHOSPHATE DEHYDROGENASE"/>
    <property type="match status" value="1"/>
</dbReference>
<feature type="binding site" evidence="13">
    <location>
        <position position="143"/>
    </location>
    <ligand>
        <name>NADPH</name>
        <dbReference type="ChEBI" id="CHEBI:57783"/>
    </ligand>
</feature>
<evidence type="ECO:0000256" key="13">
    <source>
        <dbReference type="HAMAP-Rule" id="MF_00394"/>
    </source>
</evidence>
<feature type="binding site" evidence="13">
    <location>
        <position position="13"/>
    </location>
    <ligand>
        <name>NADPH</name>
        <dbReference type="ChEBI" id="CHEBI:57783"/>
    </ligand>
</feature>
<evidence type="ECO:0000256" key="4">
    <source>
        <dbReference type="ARBA" id="ARBA00023002"/>
    </source>
</evidence>
<keyword evidence="2 13" id="KW-0444">Lipid biosynthesis</keyword>
<dbReference type="GO" id="GO:0046168">
    <property type="term" value="P:glycerol-3-phosphate catabolic process"/>
    <property type="evidence" value="ECO:0007669"/>
    <property type="project" value="InterPro"/>
</dbReference>
<feature type="binding site" evidence="15">
    <location>
        <position position="108"/>
    </location>
    <ligand>
        <name>substrate</name>
    </ligand>
</feature>
<dbReference type="Pfam" id="PF07479">
    <property type="entry name" value="NAD_Gly3P_dh_C"/>
    <property type="match status" value="1"/>
</dbReference>
<comment type="caution">
    <text evidence="20">The sequence shown here is derived from an EMBL/GenBank/DDBJ whole genome shotgun (WGS) entry which is preliminary data.</text>
</comment>
<keyword evidence="5 13" id="KW-0520">NAD</keyword>
<feature type="binding site" evidence="13">
    <location>
        <position position="257"/>
    </location>
    <ligand>
        <name>sn-glycerol 3-phosphate</name>
        <dbReference type="ChEBI" id="CHEBI:57597"/>
    </ligand>
</feature>
<protein>
    <recommendedName>
        <fullName evidence="11 13">Glycerol-3-phosphate dehydrogenase [NAD(P)+]</fullName>
        <ecNumber evidence="10 13">1.1.1.94</ecNumber>
    </recommendedName>
    <alternativeName>
        <fullName evidence="13">NAD(P)(+)-dependent glycerol-3-phosphate dehydrogenase</fullName>
    </alternativeName>
    <alternativeName>
        <fullName evidence="12 13">NAD(P)H-dependent dihydroxyacetone-phosphate reductase</fullName>
    </alternativeName>
</protein>
<feature type="binding site" evidence="13">
    <location>
        <position position="258"/>
    </location>
    <ligand>
        <name>sn-glycerol 3-phosphate</name>
        <dbReference type="ChEBI" id="CHEBI:57597"/>
    </ligand>
</feature>
<evidence type="ECO:0000256" key="5">
    <source>
        <dbReference type="ARBA" id="ARBA00023027"/>
    </source>
</evidence>
<keyword evidence="21" id="KW-1185">Reference proteome</keyword>
<dbReference type="PANTHER" id="PTHR11728:SF1">
    <property type="entry name" value="GLYCEROL-3-PHOSPHATE DEHYDROGENASE [NAD(+)] 2, CHLOROPLASTIC"/>
    <property type="match status" value="1"/>
</dbReference>
<feature type="binding site" evidence="15">
    <location>
        <begin position="258"/>
        <end position="259"/>
    </location>
    <ligand>
        <name>substrate</name>
    </ligand>
</feature>
<dbReference type="PROSITE" id="PS00957">
    <property type="entry name" value="NAD_G3PDH"/>
    <property type="match status" value="1"/>
</dbReference>
<comment type="function">
    <text evidence="13">Catalyzes the reduction of the glycolytic intermediate dihydroxyacetone phosphate (DHAP) to sn-glycerol 3-phosphate (G3P), the key precursor for phospholipid synthesis.</text>
</comment>
<feature type="binding site" evidence="16">
    <location>
        <position position="258"/>
    </location>
    <ligand>
        <name>NAD(+)</name>
        <dbReference type="ChEBI" id="CHEBI:57540"/>
    </ligand>
</feature>
<feature type="binding site" evidence="13">
    <location>
        <position position="14"/>
    </location>
    <ligand>
        <name>NADPH</name>
        <dbReference type="ChEBI" id="CHEBI:57783"/>
    </ligand>
</feature>
<keyword evidence="4 13" id="KW-0560">Oxidoreductase</keyword>
<dbReference type="SUPFAM" id="SSF48179">
    <property type="entry name" value="6-phosphogluconate dehydrogenase C-terminal domain-like"/>
    <property type="match status" value="1"/>
</dbReference>
<dbReference type="EMBL" id="RAPK01000009">
    <property type="protein sequence ID" value="RKD72866.1"/>
    <property type="molecule type" value="Genomic_DNA"/>
</dbReference>
<feature type="binding site" evidence="13">
    <location>
        <position position="247"/>
    </location>
    <ligand>
        <name>sn-glycerol 3-phosphate</name>
        <dbReference type="ChEBI" id="CHEBI:57597"/>
    </ligand>
</feature>
<dbReference type="InterPro" id="IPR006168">
    <property type="entry name" value="G3P_DH_NAD-dep"/>
</dbReference>
<comment type="pathway">
    <text evidence="13">Membrane lipid metabolism; glycerophospholipid metabolism.</text>
</comment>
<feature type="binding site" evidence="13">
    <location>
        <position position="108"/>
    </location>
    <ligand>
        <name>NADPH</name>
        <dbReference type="ChEBI" id="CHEBI:57783"/>
    </ligand>
</feature>
<keyword evidence="3 13" id="KW-0521">NADP</keyword>
<feature type="binding site" evidence="13">
    <location>
        <position position="51"/>
    </location>
    <ligand>
        <name>NADPH</name>
        <dbReference type="ChEBI" id="CHEBI:57783"/>
    </ligand>
</feature>
<keyword evidence="8 13" id="KW-1208">Phospholipid metabolism</keyword>
<dbReference type="GO" id="GO:0005829">
    <property type="term" value="C:cytosol"/>
    <property type="evidence" value="ECO:0007669"/>
    <property type="project" value="TreeGrafter"/>
</dbReference>
<dbReference type="GO" id="GO:0006650">
    <property type="term" value="P:glycerophospholipid metabolic process"/>
    <property type="evidence" value="ECO:0007669"/>
    <property type="project" value="UniProtKB-UniRule"/>
</dbReference>
<gene>
    <name evidence="13" type="primary">gpsA</name>
    <name evidence="20" type="ORF">ATL39_2062</name>
</gene>
<feature type="binding site" evidence="16">
    <location>
        <begin position="10"/>
        <end position="15"/>
    </location>
    <ligand>
        <name>NAD(+)</name>
        <dbReference type="ChEBI" id="CHEBI:57540"/>
    </ligand>
</feature>
<evidence type="ECO:0000313" key="20">
    <source>
        <dbReference type="EMBL" id="RKD72866.1"/>
    </source>
</evidence>
<keyword evidence="13" id="KW-0963">Cytoplasm</keyword>
<keyword evidence="13" id="KW-0547">Nucleotide-binding</keyword>
<dbReference type="NCBIfam" id="NF000940">
    <property type="entry name" value="PRK00094.1-2"/>
    <property type="match status" value="1"/>
</dbReference>
<dbReference type="InterPro" id="IPR036291">
    <property type="entry name" value="NAD(P)-bd_dom_sf"/>
</dbReference>
<evidence type="ECO:0000256" key="1">
    <source>
        <dbReference type="ARBA" id="ARBA00011009"/>
    </source>
</evidence>
<evidence type="ECO:0000256" key="11">
    <source>
        <dbReference type="ARBA" id="ARBA00069372"/>
    </source>
</evidence>